<gene>
    <name evidence="10" type="ORF">PTSG_13092</name>
</gene>
<feature type="region of interest" description="Disordered" evidence="6">
    <location>
        <begin position="1"/>
        <end position="23"/>
    </location>
</feature>
<dbReference type="Pfam" id="PF00501">
    <property type="entry name" value="AMP-binding"/>
    <property type="match status" value="1"/>
</dbReference>
<dbReference type="SUPFAM" id="SSF56801">
    <property type="entry name" value="Acetyl-CoA synthetase-like"/>
    <property type="match status" value="2"/>
</dbReference>
<feature type="domain" description="AMP-binding enzyme C-terminal" evidence="8">
    <location>
        <begin position="366"/>
        <end position="444"/>
    </location>
</feature>
<name>F2UQ76_SALR5</name>
<dbReference type="OrthoDB" id="1706066at2759"/>
<dbReference type="Proteomes" id="UP000007799">
    <property type="component" value="Unassembled WGS sequence"/>
</dbReference>
<dbReference type="InterPro" id="IPR042099">
    <property type="entry name" value="ANL_N_sf"/>
</dbReference>
<evidence type="ECO:0000256" key="5">
    <source>
        <dbReference type="ARBA" id="ARBA00022840"/>
    </source>
</evidence>
<reference evidence="10" key="1">
    <citation type="submission" date="2009-08" db="EMBL/GenBank/DDBJ databases">
        <title>Annotation of Salpingoeca rosetta.</title>
        <authorList>
            <consortium name="The Broad Institute Genome Sequencing Platform"/>
            <person name="Russ C."/>
            <person name="Cuomo C."/>
            <person name="Burger G."/>
            <person name="Gray M.W."/>
            <person name="Holland P.W.H."/>
            <person name="King N."/>
            <person name="Lang F.B.F."/>
            <person name="Roger A.J."/>
            <person name="Ruiz-Trillo I."/>
            <person name="Young S.K."/>
            <person name="Zeng Q."/>
            <person name="Gargeya S."/>
            <person name="Alvarado L."/>
            <person name="Berlin A."/>
            <person name="Chapman S.B."/>
            <person name="Chen Z."/>
            <person name="Freedman E."/>
            <person name="Gellesch M."/>
            <person name="Goldberg J."/>
            <person name="Griggs A."/>
            <person name="Gujja S."/>
            <person name="Heilman E."/>
            <person name="Heiman D."/>
            <person name="Howarth C."/>
            <person name="Mehta T."/>
            <person name="Neiman D."/>
            <person name="Pearson M."/>
            <person name="Roberts A."/>
            <person name="Saif S."/>
            <person name="Shea T."/>
            <person name="Shenoy N."/>
            <person name="Sisk P."/>
            <person name="Stolte C."/>
            <person name="Sykes S."/>
            <person name="White J."/>
            <person name="Yandava C."/>
            <person name="Haas B."/>
            <person name="Nusbaum C."/>
            <person name="Birren B."/>
        </authorList>
    </citation>
    <scope>NUCLEOTIDE SEQUENCE [LARGE SCALE GENOMIC DNA]</scope>
    <source>
        <strain evidence="10">ATCC 50818</strain>
    </source>
</reference>
<evidence type="ECO:0000256" key="1">
    <source>
        <dbReference type="ARBA" id="ARBA00006432"/>
    </source>
</evidence>
<dbReference type="GO" id="GO:0006085">
    <property type="term" value="P:acetyl-CoA biosynthetic process"/>
    <property type="evidence" value="ECO:0007669"/>
    <property type="project" value="TreeGrafter"/>
</dbReference>
<keyword evidence="3" id="KW-0436">Ligase</keyword>
<protein>
    <recommendedName>
        <fullName evidence="2">acetate--CoA ligase</fullName>
        <ecNumber evidence="2">6.2.1.1</ecNumber>
    </recommendedName>
</protein>
<evidence type="ECO:0000256" key="2">
    <source>
        <dbReference type="ARBA" id="ARBA00013275"/>
    </source>
</evidence>
<keyword evidence="4" id="KW-0547">Nucleotide-binding</keyword>
<dbReference type="GeneID" id="16069228"/>
<dbReference type="Pfam" id="PF16177">
    <property type="entry name" value="ACAS_N"/>
    <property type="match status" value="1"/>
</dbReference>
<proteinExistence type="inferred from homology"/>
<dbReference type="PROSITE" id="PS00455">
    <property type="entry name" value="AMP_BINDING"/>
    <property type="match status" value="1"/>
</dbReference>
<keyword evidence="11" id="KW-1185">Reference proteome</keyword>
<evidence type="ECO:0000313" key="10">
    <source>
        <dbReference type="EMBL" id="EGD79744.1"/>
    </source>
</evidence>
<dbReference type="GO" id="GO:0005524">
    <property type="term" value="F:ATP binding"/>
    <property type="evidence" value="ECO:0007669"/>
    <property type="project" value="UniProtKB-KW"/>
</dbReference>
<dbReference type="STRING" id="946362.F2UQ76"/>
<evidence type="ECO:0000256" key="3">
    <source>
        <dbReference type="ARBA" id="ARBA00022598"/>
    </source>
</evidence>
<dbReference type="RefSeq" id="XP_004988693.1">
    <property type="nucleotide sequence ID" value="XM_004988636.1"/>
</dbReference>
<dbReference type="InParanoid" id="F2UQ76"/>
<sequence length="482" mass="54161">MSKFMELADAPTKEKELYQPSNHARKGAHVASLAEYEKMYRESIENPEAFWTRIAEQFHWEKKWDEFHSWNYDREQGPVKISWFKGGLTNICYNVLDRHVEAGRGDRVAFFWEGNEVADQATVTYAQLLDRVKRTANVLKSLGVKKSDTVAIYQPMIVDLVVAMLACARIGAVHSIVFGGFSAEALADRIIDAKSNVVFTADGSFRGSKFVDLKSLTDEALAICSKRGFSVEHCIVSRNVREKRPTEMQWHNGRDKWFDELEAQASADCAPEWVDAEHELFLLYTSGSTGRPKGVVHTHGGYMVWTATTHKYTFDYHDDDVSGVQLRSVMLCGCLCARRDADGYYWITGRIDDVINVSGHRLGTAELESALAQHEAVVEAAVVGYPHEIKGEGIYCYVVLNPGFEFGPQLVKELKQHVRQHIGPFAQPDLIQYAPGLPKTRSGKVMRRILRKIASKEESSLGDTSTLADPSVVDAIIENRVH</sequence>
<dbReference type="KEGG" id="sre:PTSG_13092"/>
<dbReference type="GO" id="GO:0003987">
    <property type="term" value="F:acetate-CoA ligase activity"/>
    <property type="evidence" value="ECO:0007669"/>
    <property type="project" value="UniProtKB-EC"/>
</dbReference>
<dbReference type="AlphaFoldDB" id="F2UQ76"/>
<dbReference type="PANTHER" id="PTHR24095">
    <property type="entry name" value="ACETYL-COENZYME A SYNTHETASE"/>
    <property type="match status" value="1"/>
</dbReference>
<dbReference type="Gene3D" id="3.40.50.12780">
    <property type="entry name" value="N-terminal domain of ligase-like"/>
    <property type="match status" value="1"/>
</dbReference>
<dbReference type="EMBL" id="GL832988">
    <property type="protein sequence ID" value="EGD79744.1"/>
    <property type="molecule type" value="Genomic_DNA"/>
</dbReference>
<dbReference type="InterPro" id="IPR020845">
    <property type="entry name" value="AMP-binding_CS"/>
</dbReference>
<evidence type="ECO:0000313" key="11">
    <source>
        <dbReference type="Proteomes" id="UP000007799"/>
    </source>
</evidence>
<evidence type="ECO:0000256" key="4">
    <source>
        <dbReference type="ARBA" id="ARBA00022741"/>
    </source>
</evidence>
<dbReference type="InterPro" id="IPR000873">
    <property type="entry name" value="AMP-dep_synth/lig_dom"/>
</dbReference>
<dbReference type="EC" id="6.2.1.1" evidence="2"/>
<evidence type="ECO:0000256" key="6">
    <source>
        <dbReference type="SAM" id="MobiDB-lite"/>
    </source>
</evidence>
<evidence type="ECO:0000259" key="7">
    <source>
        <dbReference type="Pfam" id="PF00501"/>
    </source>
</evidence>
<dbReference type="InterPro" id="IPR045851">
    <property type="entry name" value="AMP-bd_C_sf"/>
</dbReference>
<feature type="domain" description="AMP-dependent synthetase/ligase" evidence="7">
    <location>
        <begin position="102"/>
        <end position="322"/>
    </location>
</feature>
<organism evidence="11">
    <name type="scientific">Salpingoeca rosetta (strain ATCC 50818 / BSB-021)</name>
    <dbReference type="NCBI Taxonomy" id="946362"/>
    <lineage>
        <taxon>Eukaryota</taxon>
        <taxon>Choanoflagellata</taxon>
        <taxon>Craspedida</taxon>
        <taxon>Salpingoecidae</taxon>
        <taxon>Salpingoeca</taxon>
    </lineage>
</organism>
<dbReference type="InterPro" id="IPR032387">
    <property type="entry name" value="ACAS_N"/>
</dbReference>
<dbReference type="Pfam" id="PF13193">
    <property type="entry name" value="AMP-binding_C"/>
    <property type="match status" value="1"/>
</dbReference>
<evidence type="ECO:0000259" key="8">
    <source>
        <dbReference type="Pfam" id="PF13193"/>
    </source>
</evidence>
<feature type="domain" description="Acetyl-coenzyme A synthetase N-terminal" evidence="9">
    <location>
        <begin position="36"/>
        <end position="95"/>
    </location>
</feature>
<dbReference type="FunFam" id="3.30.300.30:FF:000004">
    <property type="entry name" value="Acetyl-coenzyme A synthetase"/>
    <property type="match status" value="1"/>
</dbReference>
<keyword evidence="5" id="KW-0067">ATP-binding</keyword>
<dbReference type="OMA" id="INVSYNC"/>
<dbReference type="Gene3D" id="3.30.300.30">
    <property type="match status" value="1"/>
</dbReference>
<accession>F2UQ76</accession>
<evidence type="ECO:0000259" key="9">
    <source>
        <dbReference type="Pfam" id="PF16177"/>
    </source>
</evidence>
<dbReference type="PANTHER" id="PTHR24095:SF244">
    <property type="entry name" value="ACETYL-COENZYME A SYNTHETASE"/>
    <property type="match status" value="1"/>
</dbReference>
<comment type="similarity">
    <text evidence="1">Belongs to the ATP-dependent AMP-binding enzyme family.</text>
</comment>
<dbReference type="InterPro" id="IPR025110">
    <property type="entry name" value="AMP-bd_C"/>
</dbReference>
<dbReference type="eggNOG" id="KOG1175">
    <property type="taxonomic scope" value="Eukaryota"/>
</dbReference>